<evidence type="ECO:0000313" key="12">
    <source>
        <dbReference type="Proteomes" id="UP000265618"/>
    </source>
</evidence>
<keyword evidence="12" id="KW-1185">Reference proteome</keyword>
<sequence length="305" mass="33063">MRHGTASATRTLTESEAVQFLRDMERTLKTCRSHIAEFEGALPAMSPSHTSINVPLCHSLSVSLSLYASHVQRVIRQMALSRAESRRVCAVDDPIADTVLMHQTERRVLSQREERERDLLRMAQEERERDGGSSEGDEPMGSGEGWSEASAVDVEAEDEDELSMGDWGEEEEDEGVGVDAQPGTGLPLSSIGDVSMSEASPEAQGAGPDTFVVLQRTAQSVAVAQGVERTAVEITSLGKLFSEHLLAQAEQIEAIYATAVAVQSNFEAGNASLVSAARRLNSATLQYVILLLVCTLCLFLVDWIN</sequence>
<evidence type="ECO:0000313" key="11">
    <source>
        <dbReference type="EMBL" id="GIQ89272.1"/>
    </source>
</evidence>
<dbReference type="EMBL" id="BDIP01004870">
    <property type="protein sequence ID" value="GIQ89272.1"/>
    <property type="molecule type" value="Genomic_DNA"/>
</dbReference>
<keyword evidence="6 10" id="KW-1133">Transmembrane helix</keyword>
<dbReference type="GO" id="GO:0006890">
    <property type="term" value="P:retrograde vesicle-mediated transport, Golgi to endoplasmic reticulum"/>
    <property type="evidence" value="ECO:0007669"/>
    <property type="project" value="TreeGrafter"/>
</dbReference>
<comment type="similarity">
    <text evidence="2">Belongs to the syntaxin family.</text>
</comment>
<accession>A0A9K3D6Y3</accession>
<evidence type="ECO:0000256" key="1">
    <source>
        <dbReference type="ARBA" id="ARBA00004211"/>
    </source>
</evidence>
<feature type="compositionally biased region" description="Basic and acidic residues" evidence="9">
    <location>
        <begin position="122"/>
        <end position="132"/>
    </location>
</feature>
<dbReference type="GO" id="GO:0015031">
    <property type="term" value="P:protein transport"/>
    <property type="evidence" value="ECO:0007669"/>
    <property type="project" value="UniProtKB-KW"/>
</dbReference>
<feature type="transmembrane region" description="Helical" evidence="10">
    <location>
        <begin position="285"/>
        <end position="304"/>
    </location>
</feature>
<evidence type="ECO:0000256" key="5">
    <source>
        <dbReference type="ARBA" id="ARBA00022927"/>
    </source>
</evidence>
<proteinExistence type="inferred from homology"/>
<keyword evidence="5" id="KW-0653">Protein transport</keyword>
<protein>
    <recommendedName>
        <fullName evidence="13">SNARE-complex protein Syntaxin-18 N-terminal domain-containing protein</fullName>
    </recommendedName>
</protein>
<keyword evidence="3" id="KW-0813">Transport</keyword>
<dbReference type="Proteomes" id="UP000265618">
    <property type="component" value="Unassembled WGS sequence"/>
</dbReference>
<dbReference type="PANTHER" id="PTHR15959:SF0">
    <property type="entry name" value="SYNTAXIN-18"/>
    <property type="match status" value="1"/>
</dbReference>
<keyword evidence="4 10" id="KW-0812">Transmembrane</keyword>
<evidence type="ECO:0008006" key="13">
    <source>
        <dbReference type="Google" id="ProtNLM"/>
    </source>
</evidence>
<evidence type="ECO:0000256" key="8">
    <source>
        <dbReference type="ARBA" id="ARBA00023136"/>
    </source>
</evidence>
<organism evidence="11 12">
    <name type="scientific">Kipferlia bialata</name>
    <dbReference type="NCBI Taxonomy" id="797122"/>
    <lineage>
        <taxon>Eukaryota</taxon>
        <taxon>Metamonada</taxon>
        <taxon>Carpediemonas-like organisms</taxon>
        <taxon>Kipferlia</taxon>
    </lineage>
</organism>
<evidence type="ECO:0000256" key="6">
    <source>
        <dbReference type="ARBA" id="ARBA00022989"/>
    </source>
</evidence>
<comment type="caution">
    <text evidence="11">The sequence shown here is derived from an EMBL/GenBank/DDBJ whole genome shotgun (WGS) entry which is preliminary data.</text>
</comment>
<name>A0A9K3D6Y3_9EUKA</name>
<dbReference type="GO" id="GO:0005783">
    <property type="term" value="C:endoplasmic reticulum"/>
    <property type="evidence" value="ECO:0007669"/>
    <property type="project" value="TreeGrafter"/>
</dbReference>
<gene>
    <name evidence="11" type="ORF">KIPB_011701</name>
</gene>
<dbReference type="PANTHER" id="PTHR15959">
    <property type="entry name" value="SYNTAXIN-18"/>
    <property type="match status" value="1"/>
</dbReference>
<evidence type="ECO:0000256" key="7">
    <source>
        <dbReference type="ARBA" id="ARBA00023054"/>
    </source>
</evidence>
<feature type="region of interest" description="Disordered" evidence="9">
    <location>
        <begin position="122"/>
        <end position="206"/>
    </location>
</feature>
<reference evidence="11 12" key="1">
    <citation type="journal article" date="2018" name="PLoS ONE">
        <title>The draft genome of Kipferlia bialata reveals reductive genome evolution in fornicate parasites.</title>
        <authorList>
            <person name="Tanifuji G."/>
            <person name="Takabayashi S."/>
            <person name="Kume K."/>
            <person name="Takagi M."/>
            <person name="Nakayama T."/>
            <person name="Kamikawa R."/>
            <person name="Inagaki Y."/>
            <person name="Hashimoto T."/>
        </authorList>
    </citation>
    <scope>NUCLEOTIDE SEQUENCE [LARGE SCALE GENOMIC DNA]</scope>
    <source>
        <strain evidence="11">NY0173</strain>
    </source>
</reference>
<evidence type="ECO:0000256" key="3">
    <source>
        <dbReference type="ARBA" id="ARBA00022448"/>
    </source>
</evidence>
<evidence type="ECO:0000256" key="4">
    <source>
        <dbReference type="ARBA" id="ARBA00022692"/>
    </source>
</evidence>
<keyword evidence="8 10" id="KW-0472">Membrane</keyword>
<dbReference type="AlphaFoldDB" id="A0A9K3D6Y3"/>
<evidence type="ECO:0000256" key="2">
    <source>
        <dbReference type="ARBA" id="ARBA00009063"/>
    </source>
</evidence>
<keyword evidence="7" id="KW-0175">Coiled coil</keyword>
<comment type="subcellular location">
    <subcellularLocation>
        <location evidence="1">Membrane</location>
        <topology evidence="1">Single-pass type IV membrane protein</topology>
    </subcellularLocation>
</comment>
<dbReference type="GO" id="GO:0031201">
    <property type="term" value="C:SNARE complex"/>
    <property type="evidence" value="ECO:0007669"/>
    <property type="project" value="TreeGrafter"/>
</dbReference>
<evidence type="ECO:0000256" key="9">
    <source>
        <dbReference type="SAM" id="MobiDB-lite"/>
    </source>
</evidence>
<evidence type="ECO:0000256" key="10">
    <source>
        <dbReference type="SAM" id="Phobius"/>
    </source>
</evidence>
<feature type="compositionally biased region" description="Acidic residues" evidence="9">
    <location>
        <begin position="154"/>
        <end position="176"/>
    </location>
</feature>